<sequence length="233" mass="27596">MSEFKKAFPNARFILYMWDSFKNKQALDLIDEFENIYSFDPNDCKTYNVIFRPLFFLDIYSATTSKNNAYDLLFIGTAHTDRYKFVKKTVSRLSKKLDIKLFFYLSSKRLYLIKKIFEKDFRVVRYKDISFNSLTLKDNAQLLKQAKLVLDINHPQQIGLTMRSIETLGAQKKLITTNKDILNYDFYNENNVLVIDRVNPIIPESFVQSPFLATEKEILYKYSLNGWIDEIFN</sequence>
<proteinExistence type="predicted"/>
<gene>
    <name evidence="1" type="ORF">I5M32_14125</name>
</gene>
<evidence type="ECO:0000313" key="1">
    <source>
        <dbReference type="EMBL" id="MBK0384103.1"/>
    </source>
</evidence>
<evidence type="ECO:0000313" key="2">
    <source>
        <dbReference type="Proteomes" id="UP000660024"/>
    </source>
</evidence>
<reference evidence="1 2" key="1">
    <citation type="submission" date="2020-12" db="EMBL/GenBank/DDBJ databases">
        <title>Bacterial novel species Pedobacter sp. SD-b isolated from soil.</title>
        <authorList>
            <person name="Jung H.-Y."/>
        </authorList>
    </citation>
    <scope>NUCLEOTIDE SEQUENCE [LARGE SCALE GENOMIC DNA]</scope>
    <source>
        <strain evidence="1 2">SD-b</strain>
    </source>
</reference>
<dbReference type="EMBL" id="JAEHFY010000022">
    <property type="protein sequence ID" value="MBK0384103.1"/>
    <property type="molecule type" value="Genomic_DNA"/>
</dbReference>
<name>A0ABS1BMJ2_9SPHI</name>
<comment type="caution">
    <text evidence="1">The sequence shown here is derived from an EMBL/GenBank/DDBJ whole genome shotgun (WGS) entry which is preliminary data.</text>
</comment>
<organism evidence="1 2">
    <name type="scientific">Pedobacter segetis</name>
    <dbReference type="NCBI Taxonomy" id="2793069"/>
    <lineage>
        <taxon>Bacteria</taxon>
        <taxon>Pseudomonadati</taxon>
        <taxon>Bacteroidota</taxon>
        <taxon>Sphingobacteriia</taxon>
        <taxon>Sphingobacteriales</taxon>
        <taxon>Sphingobacteriaceae</taxon>
        <taxon>Pedobacter</taxon>
    </lineage>
</organism>
<dbReference type="Proteomes" id="UP000660024">
    <property type="component" value="Unassembled WGS sequence"/>
</dbReference>
<accession>A0ABS1BMJ2</accession>
<dbReference type="RefSeq" id="WP_200587503.1">
    <property type="nucleotide sequence ID" value="NZ_JAEHFY010000022.1"/>
</dbReference>
<protein>
    <submittedName>
        <fullName evidence="1">Uncharacterized protein</fullName>
    </submittedName>
</protein>
<keyword evidence="2" id="KW-1185">Reference proteome</keyword>